<comment type="cofactor">
    <cofactor evidence="1">
        <name>Mg(2+)</name>
        <dbReference type="ChEBI" id="CHEBI:18420"/>
    </cofactor>
</comment>
<keyword evidence="7" id="KW-1185">Reference proteome</keyword>
<dbReference type="SUPFAM" id="SSF48239">
    <property type="entry name" value="Terpenoid cyclases/Protein prenyltransferases"/>
    <property type="match status" value="1"/>
</dbReference>
<dbReference type="PANTHER" id="PTHR31225">
    <property type="entry name" value="OS04G0344100 PROTEIN-RELATED"/>
    <property type="match status" value="1"/>
</dbReference>
<dbReference type="STRING" id="4155.A0A022PQX0"/>
<dbReference type="Gene3D" id="1.50.10.130">
    <property type="entry name" value="Terpene synthase, N-terminal domain"/>
    <property type="match status" value="1"/>
</dbReference>
<dbReference type="InterPro" id="IPR008930">
    <property type="entry name" value="Terpenoid_cyclase/PrenylTrfase"/>
</dbReference>
<name>A0A022PQX0_ERYGU</name>
<comment type="pathway">
    <text evidence="2">Secondary metabolite biosynthesis; terpenoid biosynthesis.</text>
</comment>
<dbReference type="GO" id="GO:0010333">
    <property type="term" value="F:terpene synthase activity"/>
    <property type="evidence" value="ECO:0007669"/>
    <property type="project" value="InterPro"/>
</dbReference>
<accession>A0A022PQX0</accession>
<feature type="domain" description="Terpene synthase N-terminal" evidence="5">
    <location>
        <begin position="3"/>
        <end position="80"/>
    </location>
</feature>
<evidence type="ECO:0000256" key="1">
    <source>
        <dbReference type="ARBA" id="ARBA00001946"/>
    </source>
</evidence>
<dbReference type="PANTHER" id="PTHR31225:SF253">
    <property type="entry name" value="SESQUITERPENE SYNTHASE 31"/>
    <property type="match status" value="1"/>
</dbReference>
<proteinExistence type="predicted"/>
<dbReference type="AlphaFoldDB" id="A0A022PQX0"/>
<dbReference type="GO" id="GO:0016114">
    <property type="term" value="P:terpenoid biosynthetic process"/>
    <property type="evidence" value="ECO:0007669"/>
    <property type="project" value="InterPro"/>
</dbReference>
<dbReference type="InterPro" id="IPR050148">
    <property type="entry name" value="Terpene_synthase-like"/>
</dbReference>
<reference evidence="6 7" key="1">
    <citation type="journal article" date="2013" name="Proc. Natl. Acad. Sci. U.S.A.">
        <title>Fine-scale variation in meiotic recombination in Mimulus inferred from population shotgun sequencing.</title>
        <authorList>
            <person name="Hellsten U."/>
            <person name="Wright K.M."/>
            <person name="Jenkins J."/>
            <person name="Shu S."/>
            <person name="Yuan Y."/>
            <person name="Wessler S.R."/>
            <person name="Schmutz J."/>
            <person name="Willis J.H."/>
            <person name="Rokhsar D.S."/>
        </authorList>
    </citation>
    <scope>NUCLEOTIDE SEQUENCE [LARGE SCALE GENOMIC DNA]</scope>
    <source>
        <strain evidence="7">cv. DUN x IM62</strain>
    </source>
</reference>
<sequence length="82" mass="9540">IQETYAEAIESLRKEARSMLMAQTSGKLIKLVDALERLGLAYHFETEIEEKLEQIYNDEGEDYDLCTTALRFRLLRQHGFVS</sequence>
<evidence type="ECO:0000259" key="5">
    <source>
        <dbReference type="Pfam" id="PF01397"/>
    </source>
</evidence>
<evidence type="ECO:0000256" key="2">
    <source>
        <dbReference type="ARBA" id="ARBA00004721"/>
    </source>
</evidence>
<keyword evidence="3" id="KW-0460">Magnesium</keyword>
<dbReference type="Proteomes" id="UP000030748">
    <property type="component" value="Unassembled WGS sequence"/>
</dbReference>
<gene>
    <name evidence="6" type="ORF">MIMGU_mgv11b019604mg</name>
</gene>
<dbReference type="Pfam" id="PF01397">
    <property type="entry name" value="Terpene_synth"/>
    <property type="match status" value="1"/>
</dbReference>
<keyword evidence="4" id="KW-0456">Lyase</keyword>
<protein>
    <recommendedName>
        <fullName evidence="5">Terpene synthase N-terminal domain-containing protein</fullName>
    </recommendedName>
</protein>
<dbReference type="InterPro" id="IPR008949">
    <property type="entry name" value="Isoprenoid_synthase_dom_sf"/>
</dbReference>
<evidence type="ECO:0000313" key="6">
    <source>
        <dbReference type="EMBL" id="EYU17869.1"/>
    </source>
</evidence>
<evidence type="ECO:0000256" key="4">
    <source>
        <dbReference type="ARBA" id="ARBA00023239"/>
    </source>
</evidence>
<evidence type="ECO:0000256" key="3">
    <source>
        <dbReference type="ARBA" id="ARBA00022842"/>
    </source>
</evidence>
<dbReference type="InterPro" id="IPR001906">
    <property type="entry name" value="Terpene_synth_N"/>
</dbReference>
<feature type="non-terminal residue" evidence="6">
    <location>
        <position position="1"/>
    </location>
</feature>
<dbReference type="InterPro" id="IPR036965">
    <property type="entry name" value="Terpene_synth_N_sf"/>
</dbReference>
<dbReference type="EMBL" id="KI632352">
    <property type="protein sequence ID" value="EYU17869.1"/>
    <property type="molecule type" value="Genomic_DNA"/>
</dbReference>
<dbReference type="Gene3D" id="1.10.600.10">
    <property type="entry name" value="Farnesyl Diphosphate Synthase"/>
    <property type="match status" value="1"/>
</dbReference>
<evidence type="ECO:0000313" key="7">
    <source>
        <dbReference type="Proteomes" id="UP000030748"/>
    </source>
</evidence>
<organism evidence="6 7">
    <name type="scientific">Erythranthe guttata</name>
    <name type="common">Yellow monkey flower</name>
    <name type="synonym">Mimulus guttatus</name>
    <dbReference type="NCBI Taxonomy" id="4155"/>
    <lineage>
        <taxon>Eukaryota</taxon>
        <taxon>Viridiplantae</taxon>
        <taxon>Streptophyta</taxon>
        <taxon>Embryophyta</taxon>
        <taxon>Tracheophyta</taxon>
        <taxon>Spermatophyta</taxon>
        <taxon>Magnoliopsida</taxon>
        <taxon>eudicotyledons</taxon>
        <taxon>Gunneridae</taxon>
        <taxon>Pentapetalae</taxon>
        <taxon>asterids</taxon>
        <taxon>lamiids</taxon>
        <taxon>Lamiales</taxon>
        <taxon>Phrymaceae</taxon>
        <taxon>Erythranthe</taxon>
    </lineage>
</organism>